<gene>
    <name evidence="1" type="ORF">DHETER_LOCUS12</name>
</gene>
<sequence length="43" mass="4866">MSLIPTDPNLIEIFPPPNQNKPNLEAMLQIHPAFIQNQDLTPN</sequence>
<name>A0ACA9JUU2_9GLOM</name>
<evidence type="ECO:0000313" key="1">
    <source>
        <dbReference type="EMBL" id="CAG8437475.1"/>
    </source>
</evidence>
<dbReference type="EMBL" id="CAJVPU010000006">
    <property type="protein sequence ID" value="CAG8437475.1"/>
    <property type="molecule type" value="Genomic_DNA"/>
</dbReference>
<protein>
    <submittedName>
        <fullName evidence="1">1555_t:CDS:1</fullName>
    </submittedName>
</protein>
<keyword evidence="2" id="KW-1185">Reference proteome</keyword>
<reference evidence="1" key="1">
    <citation type="submission" date="2021-06" db="EMBL/GenBank/DDBJ databases">
        <authorList>
            <person name="Kallberg Y."/>
            <person name="Tangrot J."/>
            <person name="Rosling A."/>
        </authorList>
    </citation>
    <scope>NUCLEOTIDE SEQUENCE</scope>
    <source>
        <strain evidence="1">IL203A</strain>
    </source>
</reference>
<evidence type="ECO:0000313" key="2">
    <source>
        <dbReference type="Proteomes" id="UP000789702"/>
    </source>
</evidence>
<organism evidence="1 2">
    <name type="scientific">Dentiscutata heterogama</name>
    <dbReference type="NCBI Taxonomy" id="1316150"/>
    <lineage>
        <taxon>Eukaryota</taxon>
        <taxon>Fungi</taxon>
        <taxon>Fungi incertae sedis</taxon>
        <taxon>Mucoromycota</taxon>
        <taxon>Glomeromycotina</taxon>
        <taxon>Glomeromycetes</taxon>
        <taxon>Diversisporales</taxon>
        <taxon>Gigasporaceae</taxon>
        <taxon>Dentiscutata</taxon>
    </lineage>
</organism>
<proteinExistence type="predicted"/>
<dbReference type="Proteomes" id="UP000789702">
    <property type="component" value="Unassembled WGS sequence"/>
</dbReference>
<accession>A0ACA9JUU2</accession>
<comment type="caution">
    <text evidence="1">The sequence shown here is derived from an EMBL/GenBank/DDBJ whole genome shotgun (WGS) entry which is preliminary data.</text>
</comment>